<dbReference type="InterPro" id="IPR016193">
    <property type="entry name" value="Cytidine_deaminase-like"/>
</dbReference>
<evidence type="ECO:0000256" key="13">
    <source>
        <dbReference type="ARBA" id="ARBA00049886"/>
    </source>
</evidence>
<evidence type="ECO:0000256" key="17">
    <source>
        <dbReference type="PIRSR" id="PIRSR006769-3"/>
    </source>
</evidence>
<dbReference type="KEGG" id="piv:NCTC13079_00485"/>
<dbReference type="Gene3D" id="3.40.140.10">
    <property type="entry name" value="Cytidine Deaminase, domain 2"/>
    <property type="match status" value="1"/>
</dbReference>
<keyword evidence="14" id="KW-0686">Riboflavin biosynthesis</keyword>
<dbReference type="PANTHER" id="PTHR38011">
    <property type="entry name" value="DIHYDROFOLATE REDUCTASE FAMILY PROTEIN (AFU_ORTHOLOGUE AFUA_8G06820)"/>
    <property type="match status" value="1"/>
</dbReference>
<dbReference type="PROSITE" id="PS51747">
    <property type="entry name" value="CYT_DCMP_DEAMINASES_2"/>
    <property type="match status" value="1"/>
</dbReference>
<dbReference type="Pfam" id="PF00383">
    <property type="entry name" value="dCMP_cyt_deam_1"/>
    <property type="match status" value="1"/>
</dbReference>
<dbReference type="FunFam" id="3.40.140.10:FF:000025">
    <property type="entry name" value="Riboflavin biosynthesis protein RibD"/>
    <property type="match status" value="1"/>
</dbReference>
<feature type="binding site" evidence="16">
    <location>
        <position position="199"/>
    </location>
    <ligand>
        <name>NADP(+)</name>
        <dbReference type="ChEBI" id="CHEBI:58349"/>
    </ligand>
</feature>
<evidence type="ECO:0000259" key="18">
    <source>
        <dbReference type="PROSITE" id="PS51747"/>
    </source>
</evidence>
<keyword evidence="7 14" id="KW-0378">Hydrolase</keyword>
<keyword evidence="9 14" id="KW-0521">NADP</keyword>
<dbReference type="Pfam" id="PF01872">
    <property type="entry name" value="RibD_C"/>
    <property type="match status" value="1"/>
</dbReference>
<feature type="binding site" evidence="16">
    <location>
        <position position="153"/>
    </location>
    <ligand>
        <name>NADP(+)</name>
        <dbReference type="ChEBI" id="CHEBI:58349"/>
    </ligand>
</feature>
<feature type="binding site" evidence="16">
    <location>
        <position position="289"/>
    </location>
    <ligand>
        <name>substrate</name>
    </ligand>
</feature>
<feature type="binding site" evidence="17">
    <location>
        <position position="83"/>
    </location>
    <ligand>
        <name>Zn(2+)</name>
        <dbReference type="ChEBI" id="CHEBI:29105"/>
        <note>catalytic</note>
    </ligand>
</feature>
<dbReference type="EC" id="3.5.4.26" evidence="14"/>
<feature type="binding site" evidence="16">
    <location>
        <position position="195"/>
    </location>
    <ligand>
        <name>NADP(+)</name>
        <dbReference type="ChEBI" id="CHEBI:58349"/>
    </ligand>
</feature>
<dbReference type="UniPathway" id="UPA00275">
    <property type="reaction ID" value="UER00401"/>
</dbReference>
<dbReference type="PIRSF" id="PIRSF006769">
    <property type="entry name" value="RibD"/>
    <property type="match status" value="1"/>
</dbReference>
<dbReference type="EC" id="1.1.1.193" evidence="14"/>
<comment type="similarity">
    <text evidence="5 14">In the C-terminal section; belongs to the HTP reductase family.</text>
</comment>
<feature type="binding site" evidence="16">
    <location>
        <position position="169"/>
    </location>
    <ligand>
        <name>NADP(+)</name>
        <dbReference type="ChEBI" id="CHEBI:58349"/>
    </ligand>
</feature>
<dbReference type="GO" id="GO:0008703">
    <property type="term" value="F:5-amino-6-(5-phosphoribosylamino)uracil reductase activity"/>
    <property type="evidence" value="ECO:0007669"/>
    <property type="project" value="UniProtKB-EC"/>
</dbReference>
<comment type="catalytic activity">
    <reaction evidence="13 14">
        <text>2,5-diamino-6-hydroxy-4-(5-phosphoribosylamino)-pyrimidine + H2O + H(+) = 5-amino-6-(5-phospho-D-ribosylamino)uracil + NH4(+)</text>
        <dbReference type="Rhea" id="RHEA:21868"/>
        <dbReference type="ChEBI" id="CHEBI:15377"/>
        <dbReference type="ChEBI" id="CHEBI:15378"/>
        <dbReference type="ChEBI" id="CHEBI:28938"/>
        <dbReference type="ChEBI" id="CHEBI:58453"/>
        <dbReference type="ChEBI" id="CHEBI:58614"/>
        <dbReference type="EC" id="3.5.4.26"/>
    </reaction>
</comment>
<gene>
    <name evidence="19" type="primary">ribD</name>
    <name evidence="19" type="ORF">NCTC13079_00485</name>
</gene>
<evidence type="ECO:0000313" key="19">
    <source>
        <dbReference type="EMBL" id="VEJ35057.1"/>
    </source>
</evidence>
<dbReference type="InterPro" id="IPR011549">
    <property type="entry name" value="RibD_C"/>
</dbReference>
<evidence type="ECO:0000256" key="14">
    <source>
        <dbReference type="PIRNR" id="PIRNR006769"/>
    </source>
</evidence>
<dbReference type="GO" id="GO:0009231">
    <property type="term" value="P:riboflavin biosynthetic process"/>
    <property type="evidence" value="ECO:0007669"/>
    <property type="project" value="UniProtKB-UniPathway"/>
</dbReference>
<evidence type="ECO:0000256" key="16">
    <source>
        <dbReference type="PIRSR" id="PIRSR006769-2"/>
    </source>
</evidence>
<dbReference type="InterPro" id="IPR004794">
    <property type="entry name" value="Eubact_RibD"/>
</dbReference>
<evidence type="ECO:0000256" key="7">
    <source>
        <dbReference type="ARBA" id="ARBA00022801"/>
    </source>
</evidence>
<comment type="catalytic activity">
    <reaction evidence="12 14">
        <text>5-amino-6-(5-phospho-D-ribitylamino)uracil + NADP(+) = 5-amino-6-(5-phospho-D-ribosylamino)uracil + NADPH + H(+)</text>
        <dbReference type="Rhea" id="RHEA:17845"/>
        <dbReference type="ChEBI" id="CHEBI:15378"/>
        <dbReference type="ChEBI" id="CHEBI:57783"/>
        <dbReference type="ChEBI" id="CHEBI:58349"/>
        <dbReference type="ChEBI" id="CHEBI:58421"/>
        <dbReference type="ChEBI" id="CHEBI:58453"/>
        <dbReference type="EC" id="1.1.1.193"/>
    </reaction>
</comment>
<evidence type="ECO:0000256" key="8">
    <source>
        <dbReference type="ARBA" id="ARBA00022833"/>
    </source>
</evidence>
<dbReference type="GO" id="GO:0046872">
    <property type="term" value="F:metal ion binding"/>
    <property type="evidence" value="ECO:0007669"/>
    <property type="project" value="UniProtKB-KW"/>
</dbReference>
<dbReference type="PANTHER" id="PTHR38011:SF7">
    <property type="entry name" value="2,5-DIAMINO-6-RIBOSYLAMINO-4(3H)-PYRIMIDINONE 5'-PHOSPHATE REDUCTASE"/>
    <property type="match status" value="1"/>
</dbReference>
<comment type="cofactor">
    <cofactor evidence="14 17">
        <name>Zn(2+)</name>
        <dbReference type="ChEBI" id="CHEBI:29105"/>
    </cofactor>
    <text evidence="14 17">Binds 1 zinc ion.</text>
</comment>
<dbReference type="InterPro" id="IPR024072">
    <property type="entry name" value="DHFR-like_dom_sf"/>
</dbReference>
<dbReference type="InterPro" id="IPR002734">
    <property type="entry name" value="RibDG_C"/>
</dbReference>
<evidence type="ECO:0000313" key="20">
    <source>
        <dbReference type="Proteomes" id="UP000269544"/>
    </source>
</evidence>
<feature type="binding site" evidence="16">
    <location>
        <position position="167"/>
    </location>
    <ligand>
        <name>substrate</name>
    </ligand>
</feature>
<evidence type="ECO:0000256" key="2">
    <source>
        <dbReference type="ARBA" id="ARBA00004882"/>
    </source>
</evidence>
<dbReference type="GO" id="GO:0008835">
    <property type="term" value="F:diaminohydroxyphosphoribosylaminopyrimidine deaminase activity"/>
    <property type="evidence" value="ECO:0007669"/>
    <property type="project" value="UniProtKB-EC"/>
</dbReference>
<feature type="domain" description="CMP/dCMP-type deaminase" evidence="18">
    <location>
        <begin position="1"/>
        <end position="122"/>
    </location>
</feature>
<dbReference type="GO" id="GO:0050661">
    <property type="term" value="F:NADP binding"/>
    <property type="evidence" value="ECO:0007669"/>
    <property type="project" value="InterPro"/>
</dbReference>
<dbReference type="NCBIfam" id="TIGR00326">
    <property type="entry name" value="eubact_ribD"/>
    <property type="match status" value="1"/>
</dbReference>
<keyword evidence="8 14" id="KW-0862">Zinc</keyword>
<dbReference type="SUPFAM" id="SSF53927">
    <property type="entry name" value="Cytidine deaminase-like"/>
    <property type="match status" value="1"/>
</dbReference>
<evidence type="ECO:0000256" key="15">
    <source>
        <dbReference type="PIRSR" id="PIRSR006769-1"/>
    </source>
</evidence>
<dbReference type="EMBL" id="LR134523">
    <property type="protein sequence ID" value="VEJ35057.1"/>
    <property type="molecule type" value="Genomic_DNA"/>
</dbReference>
<dbReference type="AlphaFoldDB" id="A0A3S5F7T9"/>
<keyword evidence="11" id="KW-0511">Multifunctional enzyme</keyword>
<evidence type="ECO:0000256" key="5">
    <source>
        <dbReference type="ARBA" id="ARBA00007417"/>
    </source>
</evidence>
<keyword evidence="6 14" id="KW-0479">Metal-binding</keyword>
<comment type="function">
    <text evidence="1 14">Converts 2,5-diamino-6-(ribosylamino)-4(3h)-pyrimidinone 5'-phosphate into 5-amino-6-(ribosylamino)-2,4(1h,3h)-pyrimidinedione 5'-phosphate.</text>
</comment>
<name>A0A3S5F7T9_9FIRM</name>
<dbReference type="InterPro" id="IPR050765">
    <property type="entry name" value="Riboflavin_Biosynth_HTPR"/>
</dbReference>
<proteinExistence type="inferred from homology"/>
<accession>A0A3S5F7T9</accession>
<evidence type="ECO:0000256" key="1">
    <source>
        <dbReference type="ARBA" id="ARBA00002151"/>
    </source>
</evidence>
<evidence type="ECO:0000256" key="10">
    <source>
        <dbReference type="ARBA" id="ARBA00023002"/>
    </source>
</evidence>
<evidence type="ECO:0000256" key="11">
    <source>
        <dbReference type="ARBA" id="ARBA00023268"/>
    </source>
</evidence>
<dbReference type="CDD" id="cd01284">
    <property type="entry name" value="Riboflavin_deaminase-reductase"/>
    <property type="match status" value="1"/>
</dbReference>
<feature type="binding site" evidence="16">
    <location>
        <begin position="291"/>
        <end position="297"/>
    </location>
    <ligand>
        <name>NADP(+)</name>
        <dbReference type="ChEBI" id="CHEBI:58349"/>
    </ligand>
</feature>
<evidence type="ECO:0000256" key="12">
    <source>
        <dbReference type="ARBA" id="ARBA00049861"/>
    </source>
</evidence>
<reference evidence="19 20" key="1">
    <citation type="submission" date="2018-12" db="EMBL/GenBank/DDBJ databases">
        <authorList>
            <consortium name="Pathogen Informatics"/>
        </authorList>
    </citation>
    <scope>NUCLEOTIDE SEQUENCE [LARGE SCALE GENOMIC DNA]</scope>
    <source>
        <strain evidence="19 20">NCTC13079</strain>
    </source>
</reference>
<feature type="binding site" evidence="16">
    <location>
        <position position="203"/>
    </location>
    <ligand>
        <name>substrate</name>
    </ligand>
</feature>
<comment type="pathway">
    <text evidence="2 14">Cofactor biosynthesis; riboflavin biosynthesis; 5-amino-6-(D-ribitylamino)uracil from GTP: step 2/4.</text>
</comment>
<feature type="binding site" evidence="17">
    <location>
        <position position="74"/>
    </location>
    <ligand>
        <name>Zn(2+)</name>
        <dbReference type="ChEBI" id="CHEBI:29105"/>
        <note>catalytic</note>
    </ligand>
</feature>
<evidence type="ECO:0000256" key="4">
    <source>
        <dbReference type="ARBA" id="ARBA00005259"/>
    </source>
</evidence>
<dbReference type="InterPro" id="IPR002125">
    <property type="entry name" value="CMP_dCMP_dom"/>
</dbReference>
<evidence type="ECO:0000256" key="9">
    <source>
        <dbReference type="ARBA" id="ARBA00022857"/>
    </source>
</evidence>
<dbReference type="SUPFAM" id="SSF53597">
    <property type="entry name" value="Dihydrofolate reductase-like"/>
    <property type="match status" value="1"/>
</dbReference>
<feature type="binding site" evidence="16">
    <location>
        <position position="206"/>
    </location>
    <ligand>
        <name>substrate</name>
    </ligand>
</feature>
<evidence type="ECO:0000256" key="6">
    <source>
        <dbReference type="ARBA" id="ARBA00022723"/>
    </source>
</evidence>
<keyword evidence="20" id="KW-1185">Reference proteome</keyword>
<organism evidence="19 20">
    <name type="scientific">Aedoeadaptatus ivorii</name>
    <dbReference type="NCBI Taxonomy" id="54006"/>
    <lineage>
        <taxon>Bacteria</taxon>
        <taxon>Bacillati</taxon>
        <taxon>Bacillota</taxon>
        <taxon>Tissierellia</taxon>
        <taxon>Tissierellales</taxon>
        <taxon>Peptoniphilaceae</taxon>
        <taxon>Aedoeadaptatus</taxon>
    </lineage>
</organism>
<dbReference type="NCBIfam" id="TIGR00227">
    <property type="entry name" value="ribD_Cterm"/>
    <property type="match status" value="1"/>
</dbReference>
<feature type="binding site" evidence="16">
    <location>
        <position position="183"/>
    </location>
    <ligand>
        <name>substrate</name>
    </ligand>
</feature>
<comment type="pathway">
    <text evidence="3 14">Cofactor biosynthesis; riboflavin biosynthesis; 5-amino-6-(D-ribitylamino)uracil from GTP: step 3/4.</text>
</comment>
<evidence type="ECO:0000256" key="3">
    <source>
        <dbReference type="ARBA" id="ARBA00004910"/>
    </source>
</evidence>
<dbReference type="Gene3D" id="3.40.430.10">
    <property type="entry name" value="Dihydrofolate Reductase, subunit A"/>
    <property type="match status" value="1"/>
</dbReference>
<dbReference type="Proteomes" id="UP000269544">
    <property type="component" value="Chromosome"/>
</dbReference>
<dbReference type="RefSeq" id="WP_164715182.1">
    <property type="nucleotide sequence ID" value="NZ_LR134523.1"/>
</dbReference>
<feature type="binding site" evidence="17">
    <location>
        <position position="49"/>
    </location>
    <ligand>
        <name>Zn(2+)</name>
        <dbReference type="ChEBI" id="CHEBI:29105"/>
        <note>catalytic</note>
    </ligand>
</feature>
<feature type="active site" description="Proton donor" evidence="15">
    <location>
        <position position="51"/>
    </location>
</feature>
<sequence>MDERFIQRTLALAAKGRGHTKTNPMVGAVLVRDGRILAEGYHRAYGAEHAEVDCLRRAKEDPAGATLYVNLEPCSHHGKTPPCVDAIVRAKIARVVVGMEDPNPKVAGGGIARLRQSGVEVTTGVLEAECAHLNRAFITGITKHRPYILAKYAATVDGRIATRSGESQWITGEAARKDGHRLRGEVDGILVGTRTALLDDPRLTNRSGEGKQPVRIVLDRMGRLDAGAKLFDGEIETVVYTARMDRKKADRLAEQGVAVVFTEERDGVLDTASFLEDLYDRGVGTLLVEGGGTLHGSMIKDDFVDEFVLYLAPTLLGGGREAVRGEGVEFLKDRREYVFTEVERCGSDLKIRGVRACLQES</sequence>
<comment type="similarity">
    <text evidence="4 14">In the N-terminal section; belongs to the cytidine and deoxycytidylate deaminase family.</text>
</comment>
<keyword evidence="10 14" id="KW-0560">Oxidoreductase</keyword>
<protein>
    <recommendedName>
        <fullName evidence="14">Riboflavin biosynthesis protein RibD</fullName>
    </recommendedName>
    <domain>
        <recommendedName>
            <fullName evidence="14">Diaminohydroxyphosphoribosylaminopyrimidine deaminase</fullName>
            <shortName evidence="14">DRAP deaminase</shortName>
            <ecNumber evidence="14">3.5.4.26</ecNumber>
        </recommendedName>
        <alternativeName>
            <fullName evidence="14">Riboflavin-specific deaminase</fullName>
        </alternativeName>
    </domain>
    <domain>
        <recommendedName>
            <fullName evidence="14">5-amino-6-(5-phosphoribosylamino)uracil reductase</fullName>
            <ecNumber evidence="14">1.1.1.193</ecNumber>
        </recommendedName>
        <alternativeName>
            <fullName evidence="14">HTP reductase</fullName>
        </alternativeName>
    </domain>
</protein>